<name>A0ACC0MFU2_RHOML</name>
<sequence length="184" mass="20490">MKSSTPSRRCSLSRRRSGTLSSREFGNGNSRSQLWQDCRCSGLCSSPLLTHSVTLSHTTPSTPTSYEKNSRHQWSTGSRATAVGSLVEDRNWKIYGVEYEFRGIFASLLQLRRARIAERMRALQEVVASCNKLRRERIAKRMRALQEVVPSCNKSYGIKIGYGGISRPFGVRDGSSSQGGGCYS</sequence>
<keyword evidence="2" id="KW-1185">Reference proteome</keyword>
<gene>
    <name evidence="1" type="ORF">RHMOL_Rhmol09G0177800</name>
</gene>
<comment type="caution">
    <text evidence="1">The sequence shown here is derived from an EMBL/GenBank/DDBJ whole genome shotgun (WGS) entry which is preliminary data.</text>
</comment>
<dbReference type="EMBL" id="CM046396">
    <property type="protein sequence ID" value="KAI8539372.1"/>
    <property type="molecule type" value="Genomic_DNA"/>
</dbReference>
<organism evidence="1 2">
    <name type="scientific">Rhododendron molle</name>
    <name type="common">Chinese azalea</name>
    <name type="synonym">Azalea mollis</name>
    <dbReference type="NCBI Taxonomy" id="49168"/>
    <lineage>
        <taxon>Eukaryota</taxon>
        <taxon>Viridiplantae</taxon>
        <taxon>Streptophyta</taxon>
        <taxon>Embryophyta</taxon>
        <taxon>Tracheophyta</taxon>
        <taxon>Spermatophyta</taxon>
        <taxon>Magnoliopsida</taxon>
        <taxon>eudicotyledons</taxon>
        <taxon>Gunneridae</taxon>
        <taxon>Pentapetalae</taxon>
        <taxon>asterids</taxon>
        <taxon>Ericales</taxon>
        <taxon>Ericaceae</taxon>
        <taxon>Ericoideae</taxon>
        <taxon>Rhodoreae</taxon>
        <taxon>Rhododendron</taxon>
    </lineage>
</organism>
<reference evidence="1" key="1">
    <citation type="submission" date="2022-02" db="EMBL/GenBank/DDBJ databases">
        <title>Plant Genome Project.</title>
        <authorList>
            <person name="Zhang R.-G."/>
        </authorList>
    </citation>
    <scope>NUCLEOTIDE SEQUENCE</scope>
    <source>
        <strain evidence="1">AT1</strain>
    </source>
</reference>
<dbReference type="Proteomes" id="UP001062846">
    <property type="component" value="Chromosome 9"/>
</dbReference>
<accession>A0ACC0MFU2</accession>
<evidence type="ECO:0000313" key="2">
    <source>
        <dbReference type="Proteomes" id="UP001062846"/>
    </source>
</evidence>
<evidence type="ECO:0000313" key="1">
    <source>
        <dbReference type="EMBL" id="KAI8539372.1"/>
    </source>
</evidence>
<protein>
    <submittedName>
        <fullName evidence="1">Uncharacterized protein</fullName>
    </submittedName>
</protein>
<proteinExistence type="predicted"/>